<gene>
    <name evidence="7" type="ORF">E6O51_06665</name>
</gene>
<keyword evidence="3 6" id="KW-0812">Transmembrane</keyword>
<evidence type="ECO:0000256" key="2">
    <source>
        <dbReference type="ARBA" id="ARBA00009190"/>
    </source>
</evidence>
<keyword evidence="5 6" id="KW-0472">Membrane</keyword>
<evidence type="ECO:0000256" key="3">
    <source>
        <dbReference type="ARBA" id="ARBA00022692"/>
    </source>
</evidence>
<organism evidence="7 8">
    <name type="scientific">Pseudothauera rhizosphaerae</name>
    <dbReference type="NCBI Taxonomy" id="2565932"/>
    <lineage>
        <taxon>Bacteria</taxon>
        <taxon>Pseudomonadati</taxon>
        <taxon>Pseudomonadota</taxon>
        <taxon>Betaproteobacteria</taxon>
        <taxon>Rhodocyclales</taxon>
        <taxon>Zoogloeaceae</taxon>
        <taxon>Pseudothauera</taxon>
    </lineage>
</organism>
<dbReference type="InterPro" id="IPR001727">
    <property type="entry name" value="GDT1-like"/>
</dbReference>
<comment type="similarity">
    <text evidence="2 6">Belongs to the GDT1 family.</text>
</comment>
<dbReference type="Pfam" id="PF01169">
    <property type="entry name" value="GDT1"/>
    <property type="match status" value="2"/>
</dbReference>
<feature type="transmembrane region" description="Helical" evidence="6">
    <location>
        <begin position="67"/>
        <end position="85"/>
    </location>
</feature>
<dbReference type="OrthoDB" id="9801356at2"/>
<evidence type="ECO:0000256" key="4">
    <source>
        <dbReference type="ARBA" id="ARBA00022989"/>
    </source>
</evidence>
<feature type="transmembrane region" description="Helical" evidence="6">
    <location>
        <begin position="97"/>
        <end position="114"/>
    </location>
</feature>
<proteinExistence type="inferred from homology"/>
<comment type="caution">
    <text evidence="7">The sequence shown here is derived from an EMBL/GenBank/DDBJ whole genome shotgun (WGS) entry which is preliminary data.</text>
</comment>
<sequence length="191" mass="19927">MEAFLVSTGIVALAEIGDKTQLLSFVLAARYQKPWPIVWGILAATLANHAFAAAVGTWITGVLGPDVLRWILGLSFIAMAAWIMVPDKLDEGEPCTLRFGVFGTTLAAFFLAEMGDKTQIATVALAAQYGAFAAVVLGTTLGMMIANVPAVLVGGRLAERMPVRLVHGVAAVVFLALGIAALVGWGLEGSS</sequence>
<evidence type="ECO:0000313" key="8">
    <source>
        <dbReference type="Proteomes" id="UP000307956"/>
    </source>
</evidence>
<dbReference type="Proteomes" id="UP000307956">
    <property type="component" value="Unassembled WGS sequence"/>
</dbReference>
<feature type="transmembrane region" description="Helical" evidence="6">
    <location>
        <begin position="126"/>
        <end position="145"/>
    </location>
</feature>
<protein>
    <recommendedName>
        <fullName evidence="6">GDT1 family protein</fullName>
    </recommendedName>
</protein>
<keyword evidence="4 6" id="KW-1133">Transmembrane helix</keyword>
<dbReference type="AlphaFoldDB" id="A0A4S4ASE3"/>
<keyword evidence="8" id="KW-1185">Reference proteome</keyword>
<accession>A0A4S4ASE3</accession>
<dbReference type="PANTHER" id="PTHR12608:SF1">
    <property type="entry name" value="TRANSMEMBRANE PROTEIN 165"/>
    <property type="match status" value="1"/>
</dbReference>
<evidence type="ECO:0000313" key="7">
    <source>
        <dbReference type="EMBL" id="THF62638.1"/>
    </source>
</evidence>
<feature type="transmembrane region" description="Helical" evidence="6">
    <location>
        <begin position="38"/>
        <end position="60"/>
    </location>
</feature>
<feature type="transmembrane region" description="Helical" evidence="6">
    <location>
        <begin position="165"/>
        <end position="187"/>
    </location>
</feature>
<name>A0A4S4ASE3_9RHOO</name>
<dbReference type="EMBL" id="SSOD01000004">
    <property type="protein sequence ID" value="THF62638.1"/>
    <property type="molecule type" value="Genomic_DNA"/>
</dbReference>
<dbReference type="RefSeq" id="WP_136384191.1">
    <property type="nucleotide sequence ID" value="NZ_SSOD01000004.1"/>
</dbReference>
<comment type="subcellular location">
    <subcellularLocation>
        <location evidence="1 6">Membrane</location>
        <topology evidence="1 6">Multi-pass membrane protein</topology>
    </subcellularLocation>
</comment>
<reference evidence="7 8" key="1">
    <citation type="submission" date="2019-04" db="EMBL/GenBank/DDBJ databases">
        <title>Azoarcus rhizosphaerae sp. nov. isolated from rhizosphere of Ficus religiosa.</title>
        <authorList>
            <person name="Lin S.-Y."/>
            <person name="Hameed A."/>
            <person name="Hsu Y.-H."/>
            <person name="Young C.-C."/>
        </authorList>
    </citation>
    <scope>NUCLEOTIDE SEQUENCE [LARGE SCALE GENOMIC DNA]</scope>
    <source>
        <strain evidence="7 8">CC-YHH848</strain>
    </source>
</reference>
<dbReference type="GO" id="GO:0046873">
    <property type="term" value="F:metal ion transmembrane transporter activity"/>
    <property type="evidence" value="ECO:0007669"/>
    <property type="project" value="InterPro"/>
</dbReference>
<dbReference type="GO" id="GO:0016020">
    <property type="term" value="C:membrane"/>
    <property type="evidence" value="ECO:0007669"/>
    <property type="project" value="UniProtKB-SubCell"/>
</dbReference>
<evidence type="ECO:0000256" key="1">
    <source>
        <dbReference type="ARBA" id="ARBA00004141"/>
    </source>
</evidence>
<dbReference type="PANTHER" id="PTHR12608">
    <property type="entry name" value="TRANSMEMBRANE PROTEIN HTP-1 RELATED"/>
    <property type="match status" value="1"/>
</dbReference>
<evidence type="ECO:0000256" key="6">
    <source>
        <dbReference type="RuleBase" id="RU365102"/>
    </source>
</evidence>
<evidence type="ECO:0000256" key="5">
    <source>
        <dbReference type="ARBA" id="ARBA00023136"/>
    </source>
</evidence>